<dbReference type="InterPro" id="IPR050740">
    <property type="entry name" value="Aldehyde_DH_Superfamily"/>
</dbReference>
<proteinExistence type="inferred from homology"/>
<evidence type="ECO:0000256" key="3">
    <source>
        <dbReference type="SAM" id="MobiDB-lite"/>
    </source>
</evidence>
<comment type="similarity">
    <text evidence="1">Belongs to the aldehyde dehydrogenase family.</text>
</comment>
<dbReference type="FunFam" id="3.40.605.10:FF:000033">
    <property type="entry name" value="NAD-dependent succinate-semialdehyde dehydrogenase"/>
    <property type="match status" value="1"/>
</dbReference>
<evidence type="ECO:0000313" key="6">
    <source>
        <dbReference type="EMBL" id="GLS63773.1"/>
    </source>
</evidence>
<dbReference type="InterPro" id="IPR016160">
    <property type="entry name" value="Ald_DH_CS_CYS"/>
</dbReference>
<dbReference type="PROSITE" id="PS00070">
    <property type="entry name" value="ALDEHYDE_DEHYDR_CYS"/>
    <property type="match status" value="1"/>
</dbReference>
<dbReference type="InterPro" id="IPR016161">
    <property type="entry name" value="Ald_DH/histidinol_DH"/>
</dbReference>
<evidence type="ECO:0000313" key="8">
    <source>
        <dbReference type="Proteomes" id="UP001156856"/>
    </source>
</evidence>
<dbReference type="CDD" id="cd07103">
    <property type="entry name" value="ALDH_F5_SSADH_GabD"/>
    <property type="match status" value="1"/>
</dbReference>
<feature type="domain" description="Aldehyde dehydrogenase" evidence="4">
    <location>
        <begin position="38"/>
        <end position="496"/>
    </location>
</feature>
<dbReference type="PANTHER" id="PTHR43353:SF5">
    <property type="entry name" value="SUCCINATE-SEMIALDEHYDE DEHYDROGENASE, MITOCHONDRIAL"/>
    <property type="match status" value="1"/>
</dbReference>
<organism evidence="5 7">
    <name type="scientific">Methylobacterium oxalidis</name>
    <dbReference type="NCBI Taxonomy" id="944322"/>
    <lineage>
        <taxon>Bacteria</taxon>
        <taxon>Pseudomonadati</taxon>
        <taxon>Pseudomonadota</taxon>
        <taxon>Alphaproteobacteria</taxon>
        <taxon>Hyphomicrobiales</taxon>
        <taxon>Methylobacteriaceae</taxon>
        <taxon>Methylobacterium</taxon>
    </lineage>
</organism>
<evidence type="ECO:0000313" key="7">
    <source>
        <dbReference type="Proteomes" id="UP000321960"/>
    </source>
</evidence>
<reference evidence="8" key="2">
    <citation type="journal article" date="2019" name="Int. J. Syst. Evol. Microbiol.">
        <title>The Global Catalogue of Microorganisms (GCM) 10K type strain sequencing project: providing services to taxonomists for standard genome sequencing and annotation.</title>
        <authorList>
            <consortium name="The Broad Institute Genomics Platform"/>
            <consortium name="The Broad Institute Genome Sequencing Center for Infectious Disease"/>
            <person name="Wu L."/>
            <person name="Ma J."/>
        </authorList>
    </citation>
    <scope>NUCLEOTIDE SEQUENCE [LARGE SCALE GENOMIC DNA]</scope>
    <source>
        <strain evidence="8">NBRC 107715</strain>
    </source>
</reference>
<dbReference type="InterPro" id="IPR016163">
    <property type="entry name" value="Ald_DH_C"/>
</dbReference>
<dbReference type="InterPro" id="IPR016162">
    <property type="entry name" value="Ald_DH_N"/>
</dbReference>
<evidence type="ECO:0000256" key="1">
    <source>
        <dbReference type="ARBA" id="ARBA00009986"/>
    </source>
</evidence>
<protein>
    <submittedName>
        <fullName evidence="5">NAD-dependent succinate-semialdehyde dehydrogenase</fullName>
    </submittedName>
</protein>
<dbReference type="Proteomes" id="UP000321960">
    <property type="component" value="Unassembled WGS sequence"/>
</dbReference>
<dbReference type="Pfam" id="PF00171">
    <property type="entry name" value="Aldedh"/>
    <property type="match status" value="1"/>
</dbReference>
<dbReference type="EMBL" id="BJZU01000144">
    <property type="protein sequence ID" value="GEP07265.1"/>
    <property type="molecule type" value="Genomic_DNA"/>
</dbReference>
<reference evidence="6" key="4">
    <citation type="submission" date="2023-01" db="EMBL/GenBank/DDBJ databases">
        <title>Draft genome sequence of Methylobacterium oxalidis strain NBRC 107715.</title>
        <authorList>
            <person name="Sun Q."/>
            <person name="Mori K."/>
        </authorList>
    </citation>
    <scope>NUCLEOTIDE SEQUENCE</scope>
    <source>
        <strain evidence="6">NBRC 107715</strain>
    </source>
</reference>
<comment type="caution">
    <text evidence="5">The sequence shown here is derived from an EMBL/GenBank/DDBJ whole genome shotgun (WGS) entry which is preliminary data.</text>
</comment>
<dbReference type="PANTHER" id="PTHR43353">
    <property type="entry name" value="SUCCINATE-SEMIALDEHYDE DEHYDROGENASE, MITOCHONDRIAL"/>
    <property type="match status" value="1"/>
</dbReference>
<reference evidence="5 7" key="3">
    <citation type="submission" date="2019-07" db="EMBL/GenBank/DDBJ databases">
        <title>Whole genome shotgun sequence of Methylobacterium oxalidis NBRC 107715.</title>
        <authorList>
            <person name="Hosoyama A."/>
            <person name="Uohara A."/>
            <person name="Ohji S."/>
            <person name="Ichikawa N."/>
        </authorList>
    </citation>
    <scope>NUCLEOTIDE SEQUENCE [LARGE SCALE GENOMIC DNA]</scope>
    <source>
        <strain evidence="5 7">NBRC 107715</strain>
    </source>
</reference>
<evidence type="ECO:0000256" key="2">
    <source>
        <dbReference type="ARBA" id="ARBA00023002"/>
    </source>
</evidence>
<dbReference type="Gene3D" id="3.40.309.10">
    <property type="entry name" value="Aldehyde Dehydrogenase, Chain A, domain 2"/>
    <property type="match status" value="1"/>
</dbReference>
<feature type="region of interest" description="Disordered" evidence="3">
    <location>
        <begin position="1"/>
        <end position="22"/>
    </location>
</feature>
<dbReference type="GO" id="GO:0004777">
    <property type="term" value="F:succinate-semialdehyde dehydrogenase (NAD+) activity"/>
    <property type="evidence" value="ECO:0007669"/>
    <property type="project" value="TreeGrafter"/>
</dbReference>
<reference evidence="6" key="1">
    <citation type="journal article" date="2014" name="Int. J. Syst. Evol. Microbiol.">
        <title>Complete genome of a new Firmicutes species belonging to the dominant human colonic microbiota ('Ruminococcus bicirculans') reveals two chromosomes and a selective capacity to utilize plant glucans.</title>
        <authorList>
            <consortium name="NISC Comparative Sequencing Program"/>
            <person name="Wegmann U."/>
            <person name="Louis P."/>
            <person name="Goesmann A."/>
            <person name="Henrissat B."/>
            <person name="Duncan S.H."/>
            <person name="Flint H.J."/>
        </authorList>
    </citation>
    <scope>NUCLEOTIDE SEQUENCE</scope>
    <source>
        <strain evidence="6">NBRC 107715</strain>
    </source>
</reference>
<dbReference type="GO" id="GO:0009450">
    <property type="term" value="P:gamma-aminobutyric acid catabolic process"/>
    <property type="evidence" value="ECO:0007669"/>
    <property type="project" value="TreeGrafter"/>
</dbReference>
<keyword evidence="2" id="KW-0560">Oxidoreductase</keyword>
<dbReference type="Proteomes" id="UP001156856">
    <property type="component" value="Unassembled WGS sequence"/>
</dbReference>
<name>A0A512JBK6_9HYPH</name>
<evidence type="ECO:0000313" key="5">
    <source>
        <dbReference type="EMBL" id="GEP07265.1"/>
    </source>
</evidence>
<accession>A0A512JBK6</accession>
<dbReference type="AlphaFoldDB" id="A0A512JBK6"/>
<keyword evidence="8" id="KW-1185">Reference proteome</keyword>
<dbReference type="EMBL" id="BSPK01000026">
    <property type="protein sequence ID" value="GLS63773.1"/>
    <property type="molecule type" value="Genomic_DNA"/>
</dbReference>
<gene>
    <name evidence="6" type="ORF">GCM10007888_21540</name>
    <name evidence="5" type="ORF">MOX02_53030</name>
</gene>
<evidence type="ECO:0000259" key="4">
    <source>
        <dbReference type="Pfam" id="PF00171"/>
    </source>
</evidence>
<dbReference type="Gene3D" id="3.40.605.10">
    <property type="entry name" value="Aldehyde Dehydrogenase, Chain A, domain 1"/>
    <property type="match status" value="1"/>
</dbReference>
<sequence length="501" mass="52633">MTVAMTGAETGAERGAATGSSGAAGYADVDLHIAGRWRGGAGDERRPVLNPATGETIGHHAVAARDDLDAALAAAERGFAAWRRVSPIERSKVLRRAADLLRERAEAIARTMTLEQGKPLAEARLEVQVAADVTDWFAEEGKRTYGRVIPARQDGVMQIVLREPIGPVACFTPWNFPLNQAVRKVAAALCTGCSVILKGPEDTPASCAELVRAYLDAGLPGDALSLVYGDPAAISGYLIPHPVVRKISFTGSTAVGKELAALAGRHMKRVTMELGGHAPAIVFEDADVEKAVSVLGANKFRNAGQVCVAPTRFLVHESVFDRFLDGFVALAEGLTVGDGLDPATKMGPLIHGRRLEAMESLVADATAAGATVRTGGKRIGNRGNFFEPTVLTDVPLSARLMNEEPFGPVAAVQRFSDDEAALAEANRLPYGLAAYAYTRSAERAARAAARIESGMLGINHHGLAVPETPFGGVKDSGYGSEGGTEALEGYLVTKFVSQAGA</sequence>
<dbReference type="InterPro" id="IPR015590">
    <property type="entry name" value="Aldehyde_DH_dom"/>
</dbReference>
<dbReference type="SUPFAM" id="SSF53720">
    <property type="entry name" value="ALDH-like"/>
    <property type="match status" value="1"/>
</dbReference>
<dbReference type="RefSeq" id="WP_238179840.1">
    <property type="nucleotide sequence ID" value="NZ_BJZU01000144.1"/>
</dbReference>
<dbReference type="FunFam" id="3.40.309.10:FF:000009">
    <property type="entry name" value="Aldehyde dehydrogenase A"/>
    <property type="match status" value="1"/>
</dbReference>